<organism evidence="9 10">
    <name type="scientific">Rhizobium dioscoreae</name>
    <dbReference type="NCBI Taxonomy" id="2653122"/>
    <lineage>
        <taxon>Bacteria</taxon>
        <taxon>Pseudomonadati</taxon>
        <taxon>Pseudomonadota</taxon>
        <taxon>Alphaproteobacteria</taxon>
        <taxon>Hyphomicrobiales</taxon>
        <taxon>Rhizobiaceae</taxon>
        <taxon>Rhizobium/Agrobacterium group</taxon>
        <taxon>Rhizobium</taxon>
    </lineage>
</organism>
<dbReference type="EMBL" id="BLAJ01000006">
    <property type="protein sequence ID" value="GES52218.1"/>
    <property type="molecule type" value="Genomic_DNA"/>
</dbReference>
<gene>
    <name evidence="9" type="ORF">RsS93_48320</name>
</gene>
<evidence type="ECO:0000256" key="7">
    <source>
        <dbReference type="ARBA" id="ARBA00048348"/>
    </source>
</evidence>
<reference evidence="9 10" key="1">
    <citation type="journal article" date="2020" name="Genome Biol. Evol.">
        <title>Rhizobium dioscoreae sp. nov., a plant growth-promoting bacterium isolated from yam (Dioscorea species).</title>
        <authorList>
            <person name="Ouyabe M."/>
            <person name="Tanaka N."/>
            <person name="Shiwa Y."/>
            <person name="Fujita N."/>
            <person name="Kikuno H."/>
            <person name="Babil P."/>
            <person name="Shiwachi H."/>
        </authorList>
    </citation>
    <scope>NUCLEOTIDE SEQUENCE [LARGE SCALE GENOMIC DNA]</scope>
    <source>
        <strain evidence="9 10">S-93</strain>
    </source>
</reference>
<evidence type="ECO:0000256" key="4">
    <source>
        <dbReference type="ARBA" id="ARBA00022723"/>
    </source>
</evidence>
<dbReference type="Gene3D" id="3.40.1050.10">
    <property type="entry name" value="Carbonic anhydrase"/>
    <property type="match status" value="1"/>
</dbReference>
<keyword evidence="5 8" id="KW-0862">Zinc</keyword>
<dbReference type="EC" id="4.2.1.1" evidence="3 8"/>
<protein>
    <recommendedName>
        <fullName evidence="3 8">Carbonic anhydrase</fullName>
        <ecNumber evidence="3 8">4.2.1.1</ecNumber>
    </recommendedName>
    <alternativeName>
        <fullName evidence="8">Carbonate dehydratase</fullName>
    </alternativeName>
</protein>
<comment type="cofactor">
    <cofactor evidence="1">
        <name>Zn(2+)</name>
        <dbReference type="ChEBI" id="CHEBI:29105"/>
    </cofactor>
</comment>
<dbReference type="SUPFAM" id="SSF53056">
    <property type="entry name" value="beta-carbonic anhydrase, cab"/>
    <property type="match status" value="1"/>
</dbReference>
<dbReference type="Proteomes" id="UP000390335">
    <property type="component" value="Unassembled WGS sequence"/>
</dbReference>
<comment type="similarity">
    <text evidence="2 8">Belongs to the beta-class carbonic anhydrase family.</text>
</comment>
<dbReference type="SMART" id="SM00947">
    <property type="entry name" value="Pro_CA"/>
    <property type="match status" value="1"/>
</dbReference>
<dbReference type="PROSITE" id="PS00704">
    <property type="entry name" value="PROK_CO2_ANHYDRASE_1"/>
    <property type="match status" value="1"/>
</dbReference>
<evidence type="ECO:0000256" key="2">
    <source>
        <dbReference type="ARBA" id="ARBA00006217"/>
    </source>
</evidence>
<evidence type="ECO:0000313" key="10">
    <source>
        <dbReference type="Proteomes" id="UP000390335"/>
    </source>
</evidence>
<accession>A0ABQ0Z9I7</accession>
<keyword evidence="4" id="KW-0479">Metal-binding</keyword>
<evidence type="ECO:0000256" key="8">
    <source>
        <dbReference type="RuleBase" id="RU003956"/>
    </source>
</evidence>
<dbReference type="PANTHER" id="PTHR11002">
    <property type="entry name" value="CARBONIC ANHYDRASE"/>
    <property type="match status" value="1"/>
</dbReference>
<evidence type="ECO:0000313" key="9">
    <source>
        <dbReference type="EMBL" id="GES52218.1"/>
    </source>
</evidence>
<dbReference type="CDD" id="cd00884">
    <property type="entry name" value="beta_CA_cladeB"/>
    <property type="match status" value="1"/>
</dbReference>
<evidence type="ECO:0000256" key="6">
    <source>
        <dbReference type="ARBA" id="ARBA00023239"/>
    </source>
</evidence>
<dbReference type="Pfam" id="PF00484">
    <property type="entry name" value="Pro_CA"/>
    <property type="match status" value="1"/>
</dbReference>
<comment type="caution">
    <text evidence="9">The sequence shown here is derived from an EMBL/GenBank/DDBJ whole genome shotgun (WGS) entry which is preliminary data.</text>
</comment>
<keyword evidence="10" id="KW-1185">Reference proteome</keyword>
<name>A0ABQ0Z9I7_9HYPH</name>
<keyword evidence="6 8" id="KW-0456">Lyase</keyword>
<proteinExistence type="inferred from homology"/>
<dbReference type="InterPro" id="IPR015892">
    <property type="entry name" value="Carbonic_anhydrase_CS"/>
</dbReference>
<dbReference type="InterPro" id="IPR045066">
    <property type="entry name" value="Beta_CA_cladeB"/>
</dbReference>
<evidence type="ECO:0000256" key="3">
    <source>
        <dbReference type="ARBA" id="ARBA00012925"/>
    </source>
</evidence>
<dbReference type="PROSITE" id="PS00705">
    <property type="entry name" value="PROK_CO2_ANHYDRASE_2"/>
    <property type="match status" value="1"/>
</dbReference>
<dbReference type="InterPro" id="IPR001765">
    <property type="entry name" value="Carbonic_anhydrase"/>
</dbReference>
<evidence type="ECO:0000256" key="5">
    <source>
        <dbReference type="ARBA" id="ARBA00022833"/>
    </source>
</evidence>
<evidence type="ECO:0000256" key="1">
    <source>
        <dbReference type="ARBA" id="ARBA00001947"/>
    </source>
</evidence>
<dbReference type="InterPro" id="IPR036874">
    <property type="entry name" value="Carbonic_anhydrase_sf"/>
</dbReference>
<sequence length="254" mass="27326">MIAHSNPPGMGTPPACRPAHYKDSTMGDLLKGISSFRGAVFPDHQALYRKLAEEGQQPQALMISCADSRVMPETITQSGPGELFVCRNAGNIVPPFSTANGGVSSAIEYAVVALGVRDIIVCGHSDCGAMKGLCHPDLLKPMPNVAAWLKHSHAAHSIVCEAYPADLSERQRVRAIAMENVVVQLDHLRTHPSVAAKLAINDITLHGWFFDIETGEVLVYDGTAARFTEILEDRPLPVAVKGRGRPHVIPQAAE</sequence>
<comment type="catalytic activity">
    <reaction evidence="7 8">
        <text>hydrogencarbonate + H(+) = CO2 + H2O</text>
        <dbReference type="Rhea" id="RHEA:10748"/>
        <dbReference type="ChEBI" id="CHEBI:15377"/>
        <dbReference type="ChEBI" id="CHEBI:15378"/>
        <dbReference type="ChEBI" id="CHEBI:16526"/>
        <dbReference type="ChEBI" id="CHEBI:17544"/>
        <dbReference type="EC" id="4.2.1.1"/>
    </reaction>
</comment>
<dbReference type="PANTHER" id="PTHR11002:SF76">
    <property type="entry name" value="CARBONIC ANHYDRASE"/>
    <property type="match status" value="1"/>
</dbReference>
<comment type="function">
    <text evidence="8">Reversible hydration of carbon dioxide.</text>
</comment>